<dbReference type="Pfam" id="PF07992">
    <property type="entry name" value="Pyr_redox_2"/>
    <property type="match status" value="1"/>
</dbReference>
<dbReference type="SMART" id="SM00928">
    <property type="entry name" value="NADH_4Fe-4S"/>
    <property type="match status" value="1"/>
</dbReference>
<dbReference type="GO" id="GO:0016491">
    <property type="term" value="F:oxidoreductase activity"/>
    <property type="evidence" value="ECO:0007669"/>
    <property type="project" value="InterPro"/>
</dbReference>
<dbReference type="Gene3D" id="1.10.1060.10">
    <property type="entry name" value="Alpha-helical ferredoxin"/>
    <property type="match status" value="1"/>
</dbReference>
<dbReference type="SUPFAM" id="SSF46548">
    <property type="entry name" value="alpha-helical ferredoxin"/>
    <property type="match status" value="2"/>
</dbReference>
<dbReference type="InterPro" id="IPR009051">
    <property type="entry name" value="Helical_ferredxn"/>
</dbReference>
<evidence type="ECO:0000256" key="1">
    <source>
        <dbReference type="PROSITE-ProRule" id="PRU00117"/>
    </source>
</evidence>
<dbReference type="NCBIfam" id="NF009410">
    <property type="entry name" value="PRK12771.1"/>
    <property type="match status" value="1"/>
</dbReference>
<comment type="caution">
    <text evidence="3">The sequence shown here is derived from an EMBL/GenBank/DDBJ whole genome shotgun (WGS) entry which is preliminary data.</text>
</comment>
<name>A0A3N0B0G5_9ACTN</name>
<evidence type="ECO:0000313" key="4">
    <source>
        <dbReference type="Proteomes" id="UP000269591"/>
    </source>
</evidence>
<dbReference type="RefSeq" id="WP_123208532.1">
    <property type="nucleotide sequence ID" value="NZ_JBHTHO010000003.1"/>
</dbReference>
<dbReference type="SUPFAM" id="SSF51971">
    <property type="entry name" value="Nucleotide-binding domain"/>
    <property type="match status" value="1"/>
</dbReference>
<accession>A0A3N0B0G5</accession>
<dbReference type="Proteomes" id="UP000269591">
    <property type="component" value="Unassembled WGS sequence"/>
</dbReference>
<evidence type="ECO:0000313" key="3">
    <source>
        <dbReference type="EMBL" id="RNL40607.1"/>
    </source>
</evidence>
<dbReference type="InterPro" id="IPR019575">
    <property type="entry name" value="Nuop51_4Fe4S-bd"/>
</dbReference>
<dbReference type="Pfam" id="PF10589">
    <property type="entry name" value="NADH_4Fe-4S"/>
    <property type="match status" value="1"/>
</dbReference>
<dbReference type="GO" id="GO:0003723">
    <property type="term" value="F:RNA binding"/>
    <property type="evidence" value="ECO:0007669"/>
    <property type="project" value="UniProtKB-UniRule"/>
</dbReference>
<dbReference type="EMBL" id="QIBX01000005">
    <property type="protein sequence ID" value="RNL40607.1"/>
    <property type="molecule type" value="Genomic_DNA"/>
</dbReference>
<dbReference type="PRINTS" id="PR00419">
    <property type="entry name" value="ADXRDTASE"/>
</dbReference>
<dbReference type="SUPFAM" id="SSF140490">
    <property type="entry name" value="Nqo1C-terminal domain-like"/>
    <property type="match status" value="1"/>
</dbReference>
<reference evidence="4" key="1">
    <citation type="submission" date="2018-05" db="EMBL/GenBank/DDBJ databases">
        <title>Genome Sequencing of selected type strains of the family Eggerthellaceae.</title>
        <authorList>
            <person name="Danylec N."/>
            <person name="Stoll D.A."/>
            <person name="Doetsch A."/>
            <person name="Huch M."/>
        </authorList>
    </citation>
    <scope>NUCLEOTIDE SEQUENCE [LARGE SCALE GENOMIC DNA]</scope>
    <source>
        <strain evidence="4">DSM 24851</strain>
    </source>
</reference>
<feature type="domain" description="NADH-ubiquinone oxidoreductase 51kDa subunit iron-sulphur binding" evidence="2">
    <location>
        <begin position="37"/>
        <end position="82"/>
    </location>
</feature>
<gene>
    <name evidence="3" type="ORF">DMP06_04375</name>
</gene>
<dbReference type="OrthoDB" id="9803192at2"/>
<dbReference type="GO" id="GO:0051539">
    <property type="term" value="F:4 iron, 4 sulfur cluster binding"/>
    <property type="evidence" value="ECO:0007669"/>
    <property type="project" value="InterPro"/>
</dbReference>
<protein>
    <submittedName>
        <fullName evidence="3">Glutamate synthase</fullName>
    </submittedName>
</protein>
<dbReference type="InterPro" id="IPR037207">
    <property type="entry name" value="Nuop51_4Fe4S-bd_sf"/>
</dbReference>
<dbReference type="PANTHER" id="PTHR42783:SF3">
    <property type="entry name" value="GLUTAMATE SYNTHASE [NADPH] SMALL CHAIN-RELATED"/>
    <property type="match status" value="1"/>
</dbReference>
<organism evidence="3 4">
    <name type="scientific">Slackia equolifaciens</name>
    <dbReference type="NCBI Taxonomy" id="498718"/>
    <lineage>
        <taxon>Bacteria</taxon>
        <taxon>Bacillati</taxon>
        <taxon>Actinomycetota</taxon>
        <taxon>Coriobacteriia</taxon>
        <taxon>Eggerthellales</taxon>
        <taxon>Eggerthellaceae</taxon>
        <taxon>Slackia</taxon>
    </lineage>
</organism>
<dbReference type="PROSITE" id="PS50084">
    <property type="entry name" value="KH_TYPE_1"/>
    <property type="match status" value="1"/>
</dbReference>
<dbReference type="InterPro" id="IPR023753">
    <property type="entry name" value="FAD/NAD-binding_dom"/>
</dbReference>
<keyword evidence="1" id="KW-0694">RNA-binding</keyword>
<proteinExistence type="predicted"/>
<dbReference type="AlphaFoldDB" id="A0A3N0B0G5"/>
<dbReference type="InterPro" id="IPR036188">
    <property type="entry name" value="FAD/NAD-bd_sf"/>
</dbReference>
<keyword evidence="4" id="KW-1185">Reference proteome</keyword>
<sequence>MTLATEAPQDAMRNVLGGLCLGTTRRLEANARGTCPVDMTRALVGVAHAQSCGKCTPCRIGLGQISQMLERIIDGRAEQGAIDALENLAEQIRISSDCAVGYHAAEQVLRAVRGFRDDFEKHAASGRCVMWSSQGVPCVVSCPAHVDVPGYIALTAAGKYDDAVELIRKDNPFPSACAYVCEHPCEKTCRRTMVDDAVNIRGIKRYAVDHATAPRRVECAPATGKRVAIVGAGPSGLTCAFYLARMGHAVTVFEQREKAGGMLRYGIPNYRLPKAILDDEISSIEALGVEVRCGEAVGEGGKSMSDLRRDFDAVYLAIGAHGDKKVGIEGEDASGVVSAVQMLREVGEGSPADFDGLDVCVIGGGNVAMDAARSAVRMGAASVRVVYRRRVADMTALAEEIEGAIADGVEICDLMAPLSIATDEGGNVRALVAQPQIIGPVKAGRPAPIAADREPVELACQRIVVAIGQDILSDAFAEEGAQRDRKTFHVDETRAVPSIDGVFAGGDAMRSPATVILAIADGKEAAKHIDEYLGFHHTIAVDVEIPAARLDDRVPCGRAVMGERPGAERRGDFELVEYGLSDQEMRQEAARCLNCDHFGCGILHKEGRLAW</sequence>
<dbReference type="PANTHER" id="PTHR42783">
    <property type="entry name" value="GLUTAMATE SYNTHASE [NADPH] SMALL CHAIN"/>
    <property type="match status" value="1"/>
</dbReference>
<evidence type="ECO:0000259" key="2">
    <source>
        <dbReference type="SMART" id="SM00928"/>
    </source>
</evidence>
<dbReference type="Gene3D" id="3.50.50.60">
    <property type="entry name" value="FAD/NAD(P)-binding domain"/>
    <property type="match status" value="2"/>
</dbReference>